<evidence type="ECO:0000313" key="3">
    <source>
        <dbReference type="Proteomes" id="UP001219525"/>
    </source>
</evidence>
<dbReference type="InterPro" id="IPR032675">
    <property type="entry name" value="LRR_dom_sf"/>
</dbReference>
<proteinExistence type="predicted"/>
<evidence type="ECO:0008006" key="4">
    <source>
        <dbReference type="Google" id="ProtNLM"/>
    </source>
</evidence>
<reference evidence="2" key="1">
    <citation type="submission" date="2023-03" db="EMBL/GenBank/DDBJ databases">
        <title>Massive genome expansion in bonnet fungi (Mycena s.s.) driven by repeated elements and novel gene families across ecological guilds.</title>
        <authorList>
            <consortium name="Lawrence Berkeley National Laboratory"/>
            <person name="Harder C.B."/>
            <person name="Miyauchi S."/>
            <person name="Viragh M."/>
            <person name="Kuo A."/>
            <person name="Thoen E."/>
            <person name="Andreopoulos B."/>
            <person name="Lu D."/>
            <person name="Skrede I."/>
            <person name="Drula E."/>
            <person name="Henrissat B."/>
            <person name="Morin E."/>
            <person name="Kohler A."/>
            <person name="Barry K."/>
            <person name="LaButti K."/>
            <person name="Morin E."/>
            <person name="Salamov A."/>
            <person name="Lipzen A."/>
            <person name="Mereny Z."/>
            <person name="Hegedus B."/>
            <person name="Baldrian P."/>
            <person name="Stursova M."/>
            <person name="Weitz H."/>
            <person name="Taylor A."/>
            <person name="Grigoriev I.V."/>
            <person name="Nagy L.G."/>
            <person name="Martin F."/>
            <person name="Kauserud H."/>
        </authorList>
    </citation>
    <scope>NUCLEOTIDE SEQUENCE</scope>
    <source>
        <strain evidence="2">9144</strain>
    </source>
</reference>
<dbReference type="EMBL" id="JARJCW010000147">
    <property type="protein sequence ID" value="KAJ7190550.1"/>
    <property type="molecule type" value="Genomic_DNA"/>
</dbReference>
<comment type="caution">
    <text evidence="2">The sequence shown here is derived from an EMBL/GenBank/DDBJ whole genome shotgun (WGS) entry which is preliminary data.</text>
</comment>
<protein>
    <recommendedName>
        <fullName evidence="4">F-box domain-containing protein</fullName>
    </recommendedName>
</protein>
<evidence type="ECO:0000313" key="2">
    <source>
        <dbReference type="EMBL" id="KAJ7190550.1"/>
    </source>
</evidence>
<accession>A0AAD6URM0</accession>
<name>A0AAD6URM0_9AGAR</name>
<dbReference type="AlphaFoldDB" id="A0AAD6URM0"/>
<dbReference type="Proteomes" id="UP001219525">
    <property type="component" value="Unassembled WGS sequence"/>
</dbReference>
<keyword evidence="3" id="KW-1185">Reference proteome</keyword>
<dbReference type="Gene3D" id="3.80.10.10">
    <property type="entry name" value="Ribonuclease Inhibitor"/>
    <property type="match status" value="1"/>
</dbReference>
<evidence type="ECO:0000256" key="1">
    <source>
        <dbReference type="SAM" id="MobiDB-lite"/>
    </source>
</evidence>
<sequence>MSTCSSDSDASPDPLRRSTSPTPFSLPFSLDITHLVTSNDTPLDSEDVAIRSTISTLRERLELPSGLIGDLDKASRSTDPSIIRHLISKRLAVVSPFRRIPADIIYEIFIEVYNSTEFNGPPHPLWHLGHICRFWRAVAISCPHLWNCINVEIIDPSADALDRLNPLSKIEIQYSRSANLPIKMALTSWPLLKDVDSAWLTGFFSGSDRWSSLRVRCSSTAFEALRPLHGRLPLLRRLEVLAFEYNRAPQALADIFAVAPQLTEVILTDENCEMLSPQITLPWRQLTVYRGMYDFSDQLELLQALPNATDCTLGFSSAVTAPLTSGKVTRRWHRLHLSSPRYFLTWLTAPALEELHLRGEVSAPSLYSFFPRSACQLTALVWDRVLFYHSPGEQLGDVPPPAFLRTLPCLRRLVIRPRPQHEDDPPLERHALFDALAACGPGTDADAELCPALVELACDDAYVVTNAVLVSKLLGMVEARLRNTRLVSFRLALGGRTAPPSLAARVERLAHGGRDVALVLKLK</sequence>
<feature type="region of interest" description="Disordered" evidence="1">
    <location>
        <begin position="1"/>
        <end position="22"/>
    </location>
</feature>
<organism evidence="2 3">
    <name type="scientific">Mycena pura</name>
    <dbReference type="NCBI Taxonomy" id="153505"/>
    <lineage>
        <taxon>Eukaryota</taxon>
        <taxon>Fungi</taxon>
        <taxon>Dikarya</taxon>
        <taxon>Basidiomycota</taxon>
        <taxon>Agaricomycotina</taxon>
        <taxon>Agaricomycetes</taxon>
        <taxon>Agaricomycetidae</taxon>
        <taxon>Agaricales</taxon>
        <taxon>Marasmiineae</taxon>
        <taxon>Mycenaceae</taxon>
        <taxon>Mycena</taxon>
    </lineage>
</organism>
<gene>
    <name evidence="2" type="ORF">GGX14DRAFT_482963</name>
</gene>